<name>A0A0A6U7N8_ACTUT</name>
<dbReference type="STRING" id="1869.MB27_42315"/>
<reference evidence="1 2" key="1">
    <citation type="submission" date="2014-10" db="EMBL/GenBank/DDBJ databases">
        <title>Draft genome sequence of Actinoplanes utahensis NRRL 12052.</title>
        <authorList>
            <person name="Velasco-Bucheli B."/>
            <person name="del Cerro C."/>
            <person name="Hormigo D."/>
            <person name="Garcia J.L."/>
            <person name="Acebal C."/>
            <person name="Arroyo M."/>
            <person name="de la Mata I."/>
        </authorList>
    </citation>
    <scope>NUCLEOTIDE SEQUENCE [LARGE SCALE GENOMIC DNA]</scope>
    <source>
        <strain evidence="1 2">NRRL 12052</strain>
    </source>
</reference>
<evidence type="ECO:0000313" key="1">
    <source>
        <dbReference type="EMBL" id="KHD72080.1"/>
    </source>
</evidence>
<protein>
    <submittedName>
        <fullName evidence="1">Uncharacterized protein</fullName>
    </submittedName>
</protein>
<evidence type="ECO:0000313" key="2">
    <source>
        <dbReference type="Proteomes" id="UP000054537"/>
    </source>
</evidence>
<proteinExistence type="predicted"/>
<comment type="caution">
    <text evidence="1">The sequence shown here is derived from an EMBL/GenBank/DDBJ whole genome shotgun (WGS) entry which is preliminary data.</text>
</comment>
<dbReference type="Proteomes" id="UP000054537">
    <property type="component" value="Unassembled WGS sequence"/>
</dbReference>
<accession>A0A0A6U7N8</accession>
<dbReference type="EMBL" id="JRTT01000140">
    <property type="protein sequence ID" value="KHD72080.1"/>
    <property type="molecule type" value="Genomic_DNA"/>
</dbReference>
<gene>
    <name evidence="1" type="ORF">MB27_42315</name>
</gene>
<dbReference type="AlphaFoldDB" id="A0A0A6U7N8"/>
<sequence>MTIRDAPLLRPQPSLADGAFTDRALQFRSPDKLELTMLELDALLEAGSMDIAPVDAIVVLQPAADGVPMRIQPVTLDEVEPLVRAEFREPDEALVSFWLAPPDRQPPHTRDFAEFRDMVAGLPLYRLTWNAGRDAAAEAVVAVRDALCGGPLAEQEPVGVPR</sequence>
<keyword evidence="2" id="KW-1185">Reference proteome</keyword>
<organism evidence="1 2">
    <name type="scientific">Actinoplanes utahensis</name>
    <dbReference type="NCBI Taxonomy" id="1869"/>
    <lineage>
        <taxon>Bacteria</taxon>
        <taxon>Bacillati</taxon>
        <taxon>Actinomycetota</taxon>
        <taxon>Actinomycetes</taxon>
        <taxon>Micromonosporales</taxon>
        <taxon>Micromonosporaceae</taxon>
        <taxon>Actinoplanes</taxon>
    </lineage>
</organism>